<dbReference type="SMART" id="SM00289">
    <property type="entry name" value="WR1"/>
    <property type="match status" value="3"/>
</dbReference>
<dbReference type="InterPro" id="IPR006150">
    <property type="entry name" value="Cys_repeat_1"/>
</dbReference>
<dbReference type="Pfam" id="PF01683">
    <property type="entry name" value="EB"/>
    <property type="match status" value="2"/>
</dbReference>
<dbReference type="Proteomes" id="UP000887575">
    <property type="component" value="Unassembled WGS sequence"/>
</dbReference>
<name>A0AAF3EE80_9BILA</name>
<organism evidence="2 3">
    <name type="scientific">Mesorhabditis belari</name>
    <dbReference type="NCBI Taxonomy" id="2138241"/>
    <lineage>
        <taxon>Eukaryota</taxon>
        <taxon>Metazoa</taxon>
        <taxon>Ecdysozoa</taxon>
        <taxon>Nematoda</taxon>
        <taxon>Chromadorea</taxon>
        <taxon>Rhabditida</taxon>
        <taxon>Rhabditina</taxon>
        <taxon>Rhabditomorpha</taxon>
        <taxon>Rhabditoidea</taxon>
        <taxon>Rhabditidae</taxon>
        <taxon>Mesorhabditinae</taxon>
        <taxon>Mesorhabditis</taxon>
    </lineage>
</organism>
<feature type="domain" description="EB" evidence="1">
    <location>
        <begin position="271"/>
        <end position="317"/>
    </location>
</feature>
<accession>A0AAF3EE80</accession>
<reference evidence="3" key="1">
    <citation type="submission" date="2024-02" db="UniProtKB">
        <authorList>
            <consortium name="WormBaseParasite"/>
        </authorList>
    </citation>
    <scope>IDENTIFICATION</scope>
</reference>
<dbReference type="PANTHER" id="PTHR39069">
    <property type="entry name" value="ECDYSONE-INDUCIBLE GENE E1, ISOFORM A"/>
    <property type="match status" value="1"/>
</dbReference>
<evidence type="ECO:0000313" key="3">
    <source>
        <dbReference type="WBParaSite" id="MBELARI_LOCUS12276"/>
    </source>
</evidence>
<dbReference type="InterPro" id="IPR006149">
    <property type="entry name" value="EB_dom"/>
</dbReference>
<keyword evidence="2" id="KW-1185">Reference proteome</keyword>
<proteinExistence type="predicted"/>
<protein>
    <recommendedName>
        <fullName evidence="1">EB domain-containing protein</fullName>
    </recommendedName>
</protein>
<sequence length="490" mass="54571">MQILYVNSVFEIEKIEHLIDSHFFKESLTLGRVCASDSDCAAVLHAECRNSICECTSDHFAHPHKNDLCQSASTFGEECSEILPCKSPFDCFDEKCICAESFVHHQNTCIKKCAKGEIAITEWNHQCVKLRGLGEECAYDEQCWTRFSECAAQRCTCRRGMRNQNDTCIATPYCPFGPAPLMNNEVIDCRLDQGAQCPKGLYCQQYHFIRNQGFCCPIAEAFCPIGFPHPTADCTNCPYDTHSCYTFNVGMKQQSLCCPTDCHRSSLVRDGDRCLPLVPLGGECYQNAQCDILLPGAICENGFCTCPSQMMVKNGKCFPLSPLNGECLSHSECREESQLRCVNGRCVCATEHVPEPFVDEPKRCIPAATCPTSAGLFKKLFTFSECNDVVKCAENEYCRKWWQDERSNQSYSLCCPKPGVHEFNTVCGRFGMSLVLTNSIDTLASPLPCGLHPIQGHSDCPDGSACVFNPFSIGDGICCRTLRQLNNKTF</sequence>
<evidence type="ECO:0000259" key="1">
    <source>
        <dbReference type="Pfam" id="PF01683"/>
    </source>
</evidence>
<evidence type="ECO:0000313" key="2">
    <source>
        <dbReference type="Proteomes" id="UP000887575"/>
    </source>
</evidence>
<dbReference type="PANTHER" id="PTHR39069:SF8">
    <property type="entry name" value="FI17111P1"/>
    <property type="match status" value="1"/>
</dbReference>
<feature type="domain" description="EB" evidence="1">
    <location>
        <begin position="113"/>
        <end position="168"/>
    </location>
</feature>
<dbReference type="WBParaSite" id="MBELARI_LOCUS12276">
    <property type="protein sequence ID" value="MBELARI_LOCUS12276"/>
    <property type="gene ID" value="MBELARI_LOCUS12276"/>
</dbReference>
<dbReference type="AlphaFoldDB" id="A0AAF3EE80"/>